<feature type="transmembrane region" description="Helical" evidence="2">
    <location>
        <begin position="20"/>
        <end position="37"/>
    </location>
</feature>
<evidence type="ECO:0000256" key="1">
    <source>
        <dbReference type="SAM" id="MobiDB-lite"/>
    </source>
</evidence>
<gene>
    <name evidence="3" type="ORF">CONPUDRAFT_75251</name>
</gene>
<keyword evidence="2" id="KW-0472">Membrane</keyword>
<protein>
    <recommendedName>
        <fullName evidence="5">BTB domain-containing protein</fullName>
    </recommendedName>
</protein>
<name>A0A5M3MHC4_CONPW</name>
<proteinExistence type="predicted"/>
<reference evidence="4" key="1">
    <citation type="journal article" date="2012" name="Science">
        <title>The Paleozoic origin of enzymatic lignin decomposition reconstructed from 31 fungal genomes.</title>
        <authorList>
            <person name="Floudas D."/>
            <person name="Binder M."/>
            <person name="Riley R."/>
            <person name="Barry K."/>
            <person name="Blanchette R.A."/>
            <person name="Henrissat B."/>
            <person name="Martinez A.T."/>
            <person name="Otillar R."/>
            <person name="Spatafora J.W."/>
            <person name="Yadav J.S."/>
            <person name="Aerts A."/>
            <person name="Benoit I."/>
            <person name="Boyd A."/>
            <person name="Carlson A."/>
            <person name="Copeland A."/>
            <person name="Coutinho P.M."/>
            <person name="de Vries R.P."/>
            <person name="Ferreira P."/>
            <person name="Findley K."/>
            <person name="Foster B."/>
            <person name="Gaskell J."/>
            <person name="Glotzer D."/>
            <person name="Gorecki P."/>
            <person name="Heitman J."/>
            <person name="Hesse C."/>
            <person name="Hori C."/>
            <person name="Igarashi K."/>
            <person name="Jurgens J.A."/>
            <person name="Kallen N."/>
            <person name="Kersten P."/>
            <person name="Kohler A."/>
            <person name="Kuees U."/>
            <person name="Kumar T.K.A."/>
            <person name="Kuo A."/>
            <person name="LaButti K."/>
            <person name="Larrondo L.F."/>
            <person name="Lindquist E."/>
            <person name="Ling A."/>
            <person name="Lombard V."/>
            <person name="Lucas S."/>
            <person name="Lundell T."/>
            <person name="Martin R."/>
            <person name="McLaughlin D.J."/>
            <person name="Morgenstern I."/>
            <person name="Morin E."/>
            <person name="Murat C."/>
            <person name="Nagy L.G."/>
            <person name="Nolan M."/>
            <person name="Ohm R.A."/>
            <person name="Patyshakuliyeva A."/>
            <person name="Rokas A."/>
            <person name="Ruiz-Duenas F.J."/>
            <person name="Sabat G."/>
            <person name="Salamov A."/>
            <person name="Samejima M."/>
            <person name="Schmutz J."/>
            <person name="Slot J.C."/>
            <person name="St John F."/>
            <person name="Stenlid J."/>
            <person name="Sun H."/>
            <person name="Sun S."/>
            <person name="Syed K."/>
            <person name="Tsang A."/>
            <person name="Wiebenga A."/>
            <person name="Young D."/>
            <person name="Pisabarro A."/>
            <person name="Eastwood D.C."/>
            <person name="Martin F."/>
            <person name="Cullen D."/>
            <person name="Grigoriev I.V."/>
            <person name="Hibbett D.S."/>
        </authorList>
    </citation>
    <scope>NUCLEOTIDE SEQUENCE [LARGE SCALE GENOMIC DNA]</scope>
    <source>
        <strain evidence="4">RWD-64-598 SS2</strain>
    </source>
</reference>
<dbReference type="KEGG" id="cput:CONPUDRAFT_75251"/>
<keyword evidence="4" id="KW-1185">Reference proteome</keyword>
<evidence type="ECO:0008006" key="5">
    <source>
        <dbReference type="Google" id="ProtNLM"/>
    </source>
</evidence>
<comment type="caution">
    <text evidence="3">The sequence shown here is derived from an EMBL/GenBank/DDBJ whole genome shotgun (WGS) entry which is preliminary data.</text>
</comment>
<dbReference type="EMBL" id="JH711582">
    <property type="protein sequence ID" value="EIW78629.1"/>
    <property type="molecule type" value="Genomic_DNA"/>
</dbReference>
<feature type="transmembrane region" description="Helical" evidence="2">
    <location>
        <begin position="49"/>
        <end position="68"/>
    </location>
</feature>
<dbReference type="Proteomes" id="UP000053558">
    <property type="component" value="Unassembled WGS sequence"/>
</dbReference>
<feature type="compositionally biased region" description="Basic and acidic residues" evidence="1">
    <location>
        <begin position="275"/>
        <end position="290"/>
    </location>
</feature>
<evidence type="ECO:0000256" key="2">
    <source>
        <dbReference type="SAM" id="Phobius"/>
    </source>
</evidence>
<keyword evidence="2" id="KW-0812">Transmembrane</keyword>
<accession>A0A5M3MHC4</accession>
<organism evidence="3 4">
    <name type="scientific">Coniophora puteana (strain RWD-64-598)</name>
    <name type="common">Brown rot fungus</name>
    <dbReference type="NCBI Taxonomy" id="741705"/>
    <lineage>
        <taxon>Eukaryota</taxon>
        <taxon>Fungi</taxon>
        <taxon>Dikarya</taxon>
        <taxon>Basidiomycota</taxon>
        <taxon>Agaricomycotina</taxon>
        <taxon>Agaricomycetes</taxon>
        <taxon>Agaricomycetidae</taxon>
        <taxon>Boletales</taxon>
        <taxon>Coniophorineae</taxon>
        <taxon>Coniophoraceae</taxon>
        <taxon>Coniophora</taxon>
    </lineage>
</organism>
<evidence type="ECO:0000313" key="4">
    <source>
        <dbReference type="Proteomes" id="UP000053558"/>
    </source>
</evidence>
<dbReference type="OrthoDB" id="2796825at2759"/>
<feature type="region of interest" description="Disordered" evidence="1">
    <location>
        <begin position="272"/>
        <end position="298"/>
    </location>
</feature>
<sequence length="543" mass="60946">MSSSYISLQVGTYLANIIDGILYGVGICMYITSLHLFLNNPKAESRWTLFYASFGGTLLLSVTAQLLTTQYSGYTYCMDSNSVEDSANSGLNSWTDVLGTISAVIANWMGDGLMLWRCYVIWDNKKHAIIIPAFLYFIFVASSFVTLVDKSLTKGPAMTGVGVTFDMIWTASTAAFNVYVTSAICWRLIGMYWVLRDSMPGRQNLLHKYTGVISMFVEGTIPFTLLAVMSFILDIYNSQLSIALVVTSQQLIIFRISMGTAWTKNTMSEITESQSIRDRKEETESRVRDSADDDQSGSGCGQLQLLLDNCTVIYPLLFTMKSLQGRGGKGAEKCNYCHTGVTMAQFELHMYFTHVTFKVEGTLFRVPQQLFEDNSDVFRNLFLSPSSSRSIEGLSDQSPIVLENILCWDFKVDTADACSRHRAVNNQRVAGRDQANPMVASRVPYYVDPAEKLALVRAHGVAEWVRPAVCDVVRREHTEKDPLWKPLSDKDVRILGLDLVLALAAAREHVAGQFSRCHTRLTNTEIERVLRDWFRDHFPNMGE</sequence>
<feature type="transmembrane region" description="Helical" evidence="2">
    <location>
        <begin position="97"/>
        <end position="116"/>
    </location>
</feature>
<keyword evidence="2" id="KW-1133">Transmembrane helix</keyword>
<evidence type="ECO:0000313" key="3">
    <source>
        <dbReference type="EMBL" id="EIW78629.1"/>
    </source>
</evidence>
<dbReference type="AlphaFoldDB" id="A0A5M3MHC4"/>
<feature type="transmembrane region" description="Helical" evidence="2">
    <location>
        <begin position="168"/>
        <end position="189"/>
    </location>
</feature>
<feature type="transmembrane region" description="Helical" evidence="2">
    <location>
        <begin position="128"/>
        <end position="148"/>
    </location>
</feature>
<dbReference type="GeneID" id="19209312"/>
<dbReference type="RefSeq" id="XP_007771179.1">
    <property type="nucleotide sequence ID" value="XM_007772989.1"/>
</dbReference>
<feature type="transmembrane region" description="Helical" evidence="2">
    <location>
        <begin position="209"/>
        <end position="233"/>
    </location>
</feature>